<dbReference type="EMBL" id="JAYWIO010000008">
    <property type="protein sequence ID" value="KAK7247245.1"/>
    <property type="molecule type" value="Genomic_DNA"/>
</dbReference>
<comment type="subcellular location">
    <subcellularLocation>
        <location evidence="1">Membrane</location>
        <topology evidence="1">Single-pass type I membrane protein</topology>
    </subcellularLocation>
</comment>
<feature type="domain" description="Protein kinase" evidence="14">
    <location>
        <begin position="308"/>
        <end position="588"/>
    </location>
</feature>
<feature type="transmembrane region" description="Helical" evidence="13">
    <location>
        <begin position="243"/>
        <end position="267"/>
    </location>
</feature>
<evidence type="ECO:0000256" key="13">
    <source>
        <dbReference type="SAM" id="Phobius"/>
    </source>
</evidence>
<keyword evidence="8 12" id="KW-0067">ATP-binding</keyword>
<feature type="binding site" evidence="12">
    <location>
        <position position="336"/>
    </location>
    <ligand>
        <name>ATP</name>
        <dbReference type="ChEBI" id="CHEBI:30616"/>
    </ligand>
</feature>
<evidence type="ECO:0000256" key="1">
    <source>
        <dbReference type="ARBA" id="ARBA00004479"/>
    </source>
</evidence>
<keyword evidence="2" id="KW-0723">Serine/threonine-protein kinase</keyword>
<evidence type="ECO:0000256" key="11">
    <source>
        <dbReference type="ARBA" id="ARBA00023180"/>
    </source>
</evidence>
<proteinExistence type="predicted"/>
<gene>
    <name evidence="15" type="ORF">RIF29_42124</name>
</gene>
<evidence type="ECO:0000313" key="16">
    <source>
        <dbReference type="Proteomes" id="UP001372338"/>
    </source>
</evidence>
<evidence type="ECO:0000256" key="12">
    <source>
        <dbReference type="PROSITE-ProRule" id="PRU10141"/>
    </source>
</evidence>
<comment type="caution">
    <text evidence="15">The sequence shown here is derived from an EMBL/GenBank/DDBJ whole genome shotgun (WGS) entry which is preliminary data.</text>
</comment>
<dbReference type="AlphaFoldDB" id="A0AAN9HQ10"/>
<dbReference type="InterPro" id="IPR017441">
    <property type="entry name" value="Protein_kinase_ATP_BS"/>
</dbReference>
<dbReference type="Gene3D" id="1.10.510.10">
    <property type="entry name" value="Transferase(Phosphotransferase) domain 1"/>
    <property type="match status" value="1"/>
</dbReference>
<dbReference type="GO" id="GO:0004674">
    <property type="term" value="F:protein serine/threonine kinase activity"/>
    <property type="evidence" value="ECO:0007669"/>
    <property type="project" value="UniProtKB-KW"/>
</dbReference>
<dbReference type="InterPro" id="IPR045874">
    <property type="entry name" value="LRK10/LRL21-25-like"/>
</dbReference>
<evidence type="ECO:0000256" key="6">
    <source>
        <dbReference type="ARBA" id="ARBA00022741"/>
    </source>
</evidence>
<sequence>MESICGSYYPYSDDPIDIRFPFQLQLQLTKKKEADPEGMMKEKDYRPCPYPGFCLSCTSLNVTMLSLPTLSGSPLEFAVNTISYDSQEIVVSDPENCLSQKFLKLYRSSSLFHTTFRFESYYNRQKQSNNRSISFFNCSSSLIGQRYLRNNEESRDMISCPIYAADHDESALELDMASCTKMFDIVNTPIYAYELRSNYLSLRWSKPADCTECEAKGKRCRWKNNTTDDGVIQCLDCRKHKQIHVPTSLIISVSGSILLGLVFIGLFKIFGNSRRKKEDHIRVEKFLEDYRAQKPARFTYADIRRITNGFKEKLGEGGHGAVFKGKLSNEIQVAVKVLNNAEEDGKEFINEVGIMGKIHHINVARLLGFCAEGIHRALVYNFFPNGSLQNFIYSPDNKDHFLGWEKLQLVALGIAKGIEYLHQGCNNSILHFDINPHNVLLDDNFNPKISDFGLAKLCSKNASAVSMTAARGTFGYIAPEVFSRNFGNVSHKSDIYSYGMLLLEIVGGRKNVDMSSAGQTFKVLYPEWIHNLLEHRDIHIHIIEDESDVKILKKLAIVGLWCIQWEPVNRPSINSVMHMLETDDEEILRVPPNPFDSSTTSTSNSEINFTRQHMELEVIQE</sequence>
<dbReference type="SUPFAM" id="SSF56112">
    <property type="entry name" value="Protein kinase-like (PK-like)"/>
    <property type="match status" value="1"/>
</dbReference>
<evidence type="ECO:0000256" key="7">
    <source>
        <dbReference type="ARBA" id="ARBA00022777"/>
    </source>
</evidence>
<evidence type="ECO:0000259" key="14">
    <source>
        <dbReference type="PROSITE" id="PS50011"/>
    </source>
</evidence>
<dbReference type="Gene3D" id="3.30.200.20">
    <property type="entry name" value="Phosphorylase Kinase, domain 1"/>
    <property type="match status" value="1"/>
</dbReference>
<evidence type="ECO:0000256" key="8">
    <source>
        <dbReference type="ARBA" id="ARBA00022840"/>
    </source>
</evidence>
<evidence type="ECO:0000256" key="3">
    <source>
        <dbReference type="ARBA" id="ARBA00022679"/>
    </source>
</evidence>
<reference evidence="15 16" key="1">
    <citation type="submission" date="2024-01" db="EMBL/GenBank/DDBJ databases">
        <title>The genomes of 5 underutilized Papilionoideae crops provide insights into root nodulation and disease resistanc.</title>
        <authorList>
            <person name="Yuan L."/>
        </authorList>
    </citation>
    <scope>NUCLEOTIDE SEQUENCE [LARGE SCALE GENOMIC DNA]</scope>
    <source>
        <strain evidence="15">ZHUSHIDOU_FW_LH</strain>
        <tissue evidence="15">Leaf</tissue>
    </source>
</reference>
<dbReference type="PANTHER" id="PTHR27009">
    <property type="entry name" value="RUST RESISTANCE KINASE LR10-RELATED"/>
    <property type="match status" value="1"/>
</dbReference>
<dbReference type="InterPro" id="IPR025287">
    <property type="entry name" value="WAK_GUB"/>
</dbReference>
<evidence type="ECO:0000313" key="15">
    <source>
        <dbReference type="EMBL" id="KAK7247245.1"/>
    </source>
</evidence>
<keyword evidence="3" id="KW-0808">Transferase</keyword>
<dbReference type="FunFam" id="1.10.510.10:FF:000590">
    <property type="entry name" value="PR5-like receptor kinase"/>
    <property type="match status" value="1"/>
</dbReference>
<name>A0AAN9HQ10_CROPI</name>
<dbReference type="Pfam" id="PF07714">
    <property type="entry name" value="PK_Tyr_Ser-Thr"/>
    <property type="match status" value="1"/>
</dbReference>
<dbReference type="Proteomes" id="UP001372338">
    <property type="component" value="Unassembled WGS sequence"/>
</dbReference>
<evidence type="ECO:0000256" key="5">
    <source>
        <dbReference type="ARBA" id="ARBA00022729"/>
    </source>
</evidence>
<dbReference type="InterPro" id="IPR011009">
    <property type="entry name" value="Kinase-like_dom_sf"/>
</dbReference>
<dbReference type="GO" id="GO:0016020">
    <property type="term" value="C:membrane"/>
    <property type="evidence" value="ECO:0007669"/>
    <property type="project" value="UniProtKB-SubCell"/>
</dbReference>
<dbReference type="FunFam" id="3.30.200.20:FF:000178">
    <property type="entry name" value="serine/threonine-protein kinase PBS1-like"/>
    <property type="match status" value="1"/>
</dbReference>
<keyword evidence="5" id="KW-0732">Signal</keyword>
<dbReference type="InterPro" id="IPR001245">
    <property type="entry name" value="Ser-Thr/Tyr_kinase_cat_dom"/>
</dbReference>
<keyword evidence="4 13" id="KW-0812">Transmembrane</keyword>
<keyword evidence="9 13" id="KW-1133">Transmembrane helix</keyword>
<keyword evidence="7" id="KW-0418">Kinase</keyword>
<evidence type="ECO:0000256" key="10">
    <source>
        <dbReference type="ARBA" id="ARBA00023136"/>
    </source>
</evidence>
<protein>
    <recommendedName>
        <fullName evidence="14">Protein kinase domain-containing protein</fullName>
    </recommendedName>
</protein>
<organism evidence="15 16">
    <name type="scientific">Crotalaria pallida</name>
    <name type="common">Smooth rattlebox</name>
    <name type="synonym">Crotalaria striata</name>
    <dbReference type="NCBI Taxonomy" id="3830"/>
    <lineage>
        <taxon>Eukaryota</taxon>
        <taxon>Viridiplantae</taxon>
        <taxon>Streptophyta</taxon>
        <taxon>Embryophyta</taxon>
        <taxon>Tracheophyta</taxon>
        <taxon>Spermatophyta</taxon>
        <taxon>Magnoliopsida</taxon>
        <taxon>eudicotyledons</taxon>
        <taxon>Gunneridae</taxon>
        <taxon>Pentapetalae</taxon>
        <taxon>rosids</taxon>
        <taxon>fabids</taxon>
        <taxon>Fabales</taxon>
        <taxon>Fabaceae</taxon>
        <taxon>Papilionoideae</taxon>
        <taxon>50 kb inversion clade</taxon>
        <taxon>genistoids sensu lato</taxon>
        <taxon>core genistoids</taxon>
        <taxon>Crotalarieae</taxon>
        <taxon>Crotalaria</taxon>
    </lineage>
</organism>
<dbReference type="PROSITE" id="PS50011">
    <property type="entry name" value="PROTEIN_KINASE_DOM"/>
    <property type="match status" value="1"/>
</dbReference>
<keyword evidence="16" id="KW-1185">Reference proteome</keyword>
<dbReference type="Pfam" id="PF13947">
    <property type="entry name" value="GUB_WAK_bind"/>
    <property type="match status" value="1"/>
</dbReference>
<evidence type="ECO:0000256" key="9">
    <source>
        <dbReference type="ARBA" id="ARBA00022989"/>
    </source>
</evidence>
<keyword evidence="11" id="KW-0325">Glycoprotein</keyword>
<keyword evidence="6 12" id="KW-0547">Nucleotide-binding</keyword>
<evidence type="ECO:0000256" key="4">
    <source>
        <dbReference type="ARBA" id="ARBA00022692"/>
    </source>
</evidence>
<dbReference type="InterPro" id="IPR000719">
    <property type="entry name" value="Prot_kinase_dom"/>
</dbReference>
<dbReference type="GO" id="GO:0030247">
    <property type="term" value="F:polysaccharide binding"/>
    <property type="evidence" value="ECO:0007669"/>
    <property type="project" value="InterPro"/>
</dbReference>
<dbReference type="GO" id="GO:0005524">
    <property type="term" value="F:ATP binding"/>
    <property type="evidence" value="ECO:0007669"/>
    <property type="project" value="UniProtKB-UniRule"/>
</dbReference>
<evidence type="ECO:0000256" key="2">
    <source>
        <dbReference type="ARBA" id="ARBA00022527"/>
    </source>
</evidence>
<dbReference type="PROSITE" id="PS00107">
    <property type="entry name" value="PROTEIN_KINASE_ATP"/>
    <property type="match status" value="1"/>
</dbReference>
<accession>A0AAN9HQ10</accession>
<keyword evidence="10 13" id="KW-0472">Membrane</keyword>